<dbReference type="EnsemblBacteria" id="AAM02476">
    <property type="protein sequence ID" value="AAM02476"/>
    <property type="gene ID" value="MK1263"/>
</dbReference>
<proteinExistence type="predicted"/>
<organism evidence="1 2">
    <name type="scientific">Methanopyrus kandleri (strain AV19 / DSM 6324 / JCM 9639 / NBRC 100938)</name>
    <dbReference type="NCBI Taxonomy" id="190192"/>
    <lineage>
        <taxon>Archaea</taxon>
        <taxon>Methanobacteriati</taxon>
        <taxon>Methanobacteriota</taxon>
        <taxon>Methanomada group</taxon>
        <taxon>Methanopyri</taxon>
        <taxon>Methanopyrales</taxon>
        <taxon>Methanopyraceae</taxon>
        <taxon>Methanopyrus</taxon>
    </lineage>
</organism>
<dbReference type="InParanoid" id="Q8TVX5"/>
<name>Q8TVX5_METKA</name>
<dbReference type="AlphaFoldDB" id="Q8TVX5"/>
<dbReference type="HOGENOM" id="CLU_1237928_0_0_2"/>
<accession>Q8TVX5</accession>
<dbReference type="STRING" id="190192.MK1263"/>
<gene>
    <name evidence="1" type="ordered locus">MK1263</name>
</gene>
<dbReference type="Proteomes" id="UP000001826">
    <property type="component" value="Chromosome"/>
</dbReference>
<keyword evidence="2" id="KW-1185">Reference proteome</keyword>
<dbReference type="RefSeq" id="WP_011019631.1">
    <property type="nucleotide sequence ID" value="NC_003551.1"/>
</dbReference>
<evidence type="ECO:0000313" key="2">
    <source>
        <dbReference type="Proteomes" id="UP000001826"/>
    </source>
</evidence>
<evidence type="ECO:0000313" key="1">
    <source>
        <dbReference type="EMBL" id="AAM02476.1"/>
    </source>
</evidence>
<dbReference type="PaxDb" id="190192-MK1263"/>
<dbReference type="KEGG" id="mka:MK1263"/>
<dbReference type="EMBL" id="AE009439">
    <property type="protein sequence ID" value="AAM02476.1"/>
    <property type="molecule type" value="Genomic_DNA"/>
</dbReference>
<protein>
    <submittedName>
        <fullName evidence="1">Uncharacterized protein specific for M.kandleri, MK-29 family</fullName>
    </submittedName>
</protein>
<reference evidence="1 2" key="1">
    <citation type="journal article" date="2002" name="Proc. Natl. Acad. Sci. U.S.A.">
        <title>The complete genome of hyperthermophile Methanopyrus kandleri AV19 and monophyly of archaeal methanogens.</title>
        <authorList>
            <person name="Slesarev A.I."/>
            <person name="Mezhevaya K.V."/>
            <person name="Makarova K.S."/>
            <person name="Polushin N.N."/>
            <person name="Shcherbinina O.V."/>
            <person name="Shakhova V.V."/>
            <person name="Belova G.I."/>
            <person name="Aravind L."/>
            <person name="Natale D.A."/>
            <person name="Rogozin I.B."/>
            <person name="Tatusov R.L."/>
            <person name="Wolf Y.I."/>
            <person name="Stetter K.O."/>
            <person name="Malykh A.G."/>
            <person name="Koonin E.V."/>
            <person name="Kozyavkin S.A."/>
        </authorList>
    </citation>
    <scope>NUCLEOTIDE SEQUENCE [LARGE SCALE GENOMIC DNA]</scope>
    <source>
        <strain evidence="2">AV19 / DSM 6324 / JCM 9639 / NBRC 100938</strain>
    </source>
</reference>
<dbReference type="GeneID" id="1477858"/>
<sequence length="223" mass="24755">MFELAVKAFGLPDSTVTHAKRGLQIMDDRASRGRKPVTRGDYGKVTRGVARLVRHAHTTLVVPGLDVVTKWAKRYGKRPWKIVRNVLEDGGGLLDETPLRFEDLPPGAAPIAAVVRTGNARKVVEEAFLTEYPLFAAMMCAVLEDAARTMLERFSEEEVETYGEFCRKHPGRHGSSFLIGVALWGWLEERTGETIDVDETLRSIEKLARDPVEEAVNGILDVG</sequence>